<proteinExistence type="predicted"/>
<keyword evidence="3" id="KW-1185">Reference proteome</keyword>
<dbReference type="RefSeq" id="WP_267767768.1">
    <property type="nucleotide sequence ID" value="NZ_JAPNKE010000002.1"/>
</dbReference>
<dbReference type="EMBL" id="JAPNKE010000002">
    <property type="protein sequence ID" value="MCY1005880.1"/>
    <property type="molecule type" value="Genomic_DNA"/>
</dbReference>
<gene>
    <name evidence="2" type="ORF">OV079_09925</name>
</gene>
<feature type="compositionally biased region" description="Basic and acidic residues" evidence="1">
    <location>
        <begin position="1"/>
        <end position="10"/>
    </location>
</feature>
<comment type="caution">
    <text evidence="2">The sequence shown here is derived from an EMBL/GenBank/DDBJ whole genome shotgun (WGS) entry which is preliminary data.</text>
</comment>
<name>A0A9X3EMF9_9BACT</name>
<feature type="region of interest" description="Disordered" evidence="1">
    <location>
        <begin position="473"/>
        <end position="575"/>
    </location>
</feature>
<sequence length="575" mass="58613">MPTRPSKLERLGAGVAADGGGQRVIGRDDEGRDPPVGIDAAVAGHERLADHGRGGEAGRAGGQVVGGRAAVVGGGARDLLARGHVALRAEGAEAHLEALTGRLAGGLRQAGDEREAADAQLDQRALGGAGRRPPGRAQLAGLSDETGRRAGLDAAREAAVAEARRQVEAAEHALRAVLEQHQAGHAGGDQDRGVVAVVDVVGRQGDLLQAAAGAQVGPLDARGRAEAAGLTWPRGQLAAVAARAVDHGRRRRAEAGVEDHARRLQGALGVVAVEHAEAGEVAVVAVGLLAHVVDQLAEQEARELQREGGAALIGEGALDAGELAVEGDLRAVAAARVGEADGHLTQDVAAEHAADERRRGAVADLPAPRDVGGVSRQADVGRRVEAEAGDRLVGRAFDRRLGQGLLGGADLEAAAHRGDRAVADEGGDRAAAVDHERQAGVGRTALGRGGADRRATTGRVLAGAAVGAIDEARQRGGVAAAERERAPELADDEDLVLRAGGQRDHEERRRQRQAGAPRSGAVGGAGHDPQANTGGPRRSHVVARPGALAPVSSSWPARPACSRGARSARRRPCRG</sequence>
<reference evidence="2" key="1">
    <citation type="submission" date="2022-11" db="EMBL/GenBank/DDBJ databases">
        <title>Minimal conservation of predation-associated metabolite biosynthetic gene clusters underscores biosynthetic potential of Myxococcota including descriptions for ten novel species: Archangium lansinium sp. nov., Myxococcus landrumus sp. nov., Nannocystis bai.</title>
        <authorList>
            <person name="Ahearne A."/>
            <person name="Stevens C."/>
            <person name="Phillips K."/>
        </authorList>
    </citation>
    <scope>NUCLEOTIDE SEQUENCE</scope>
    <source>
        <strain evidence="2">Na p29</strain>
    </source>
</reference>
<feature type="region of interest" description="Disordered" evidence="1">
    <location>
        <begin position="1"/>
        <end position="34"/>
    </location>
</feature>
<accession>A0A9X3EMF9</accession>
<feature type="compositionally biased region" description="Low complexity" evidence="1">
    <location>
        <begin position="125"/>
        <end position="141"/>
    </location>
</feature>
<dbReference type="Proteomes" id="UP001150924">
    <property type="component" value="Unassembled WGS sequence"/>
</dbReference>
<dbReference type="AlphaFoldDB" id="A0A9X3EMF9"/>
<feature type="compositionally biased region" description="Basic residues" evidence="1">
    <location>
        <begin position="566"/>
        <end position="575"/>
    </location>
</feature>
<evidence type="ECO:0000313" key="3">
    <source>
        <dbReference type="Proteomes" id="UP001150924"/>
    </source>
</evidence>
<evidence type="ECO:0000256" key="1">
    <source>
        <dbReference type="SAM" id="MobiDB-lite"/>
    </source>
</evidence>
<feature type="region of interest" description="Disordered" evidence="1">
    <location>
        <begin position="125"/>
        <end position="145"/>
    </location>
</feature>
<evidence type="ECO:0000313" key="2">
    <source>
        <dbReference type="EMBL" id="MCY1005880.1"/>
    </source>
</evidence>
<organism evidence="2 3">
    <name type="scientific">Nannocystis pusilla</name>
    <dbReference type="NCBI Taxonomy" id="889268"/>
    <lineage>
        <taxon>Bacteria</taxon>
        <taxon>Pseudomonadati</taxon>
        <taxon>Myxococcota</taxon>
        <taxon>Polyangia</taxon>
        <taxon>Nannocystales</taxon>
        <taxon>Nannocystaceae</taxon>
        <taxon>Nannocystis</taxon>
    </lineage>
</organism>
<protein>
    <submittedName>
        <fullName evidence="2">Uncharacterized protein</fullName>
    </submittedName>
</protein>